<organism evidence="2 3">
    <name type="scientific">Brucella melitensis biotype 2 (strain ATCC 23457)</name>
    <dbReference type="NCBI Taxonomy" id="546272"/>
    <lineage>
        <taxon>Bacteria</taxon>
        <taxon>Pseudomonadati</taxon>
        <taxon>Pseudomonadota</taxon>
        <taxon>Alphaproteobacteria</taxon>
        <taxon>Hyphomicrobiales</taxon>
        <taxon>Brucellaceae</taxon>
        <taxon>Brucella/Ochrobactrum group</taxon>
        <taxon>Brucella</taxon>
    </lineage>
</organism>
<reference evidence="3" key="1">
    <citation type="submission" date="2009-03" db="EMBL/GenBank/DDBJ databases">
        <title>Brucella melitensis ATCC 23457 whole genome shotgun sequencing project.</title>
        <authorList>
            <person name="Setubal J.C."/>
            <person name="Boyle S."/>
            <person name="Crasta O.R."/>
            <person name="Gillespie J.J."/>
            <person name="Kenyon R.W."/>
            <person name="Lu J."/>
            <person name="Mane S."/>
            <person name="Nagrani S."/>
            <person name="Shallom J.M."/>
            <person name="Shallom S."/>
            <person name="Shukla M."/>
            <person name="Snyder E.E."/>
            <person name="Sobral B.W."/>
            <person name="Wattam A.R."/>
            <person name="Will R."/>
            <person name="Williams K."/>
            <person name="Yoo H."/>
            <person name="Munk C."/>
            <person name="Tapia R."/>
            <person name="Han C."/>
            <person name="Detter J.C."/>
            <person name="Bruce D."/>
            <person name="Brettin T.S."/>
        </authorList>
    </citation>
    <scope>NUCLEOTIDE SEQUENCE [LARGE SCALE GENOMIC DNA]</scope>
    <source>
        <strain evidence="3">ATCC 23457</strain>
    </source>
</reference>
<dbReference type="Proteomes" id="UP000001748">
    <property type="component" value="Chromosome I"/>
</dbReference>
<protein>
    <submittedName>
        <fullName evidence="2">Acyl carrier protein</fullName>
    </submittedName>
</protein>
<dbReference type="EMBL" id="CP001488">
    <property type="protein sequence ID" value="ACO00274.1"/>
    <property type="molecule type" value="Genomic_DNA"/>
</dbReference>
<dbReference type="HOGENOM" id="CLU_2010924_0_0_5"/>
<dbReference type="KEGG" id="bmi:BMEA_A0494"/>
<sequence length="123" mass="13616">MPAAGSKQGRDLDKPQPLRQRSGRSLIDELHSITDRKDRFGSVVRNFNAEFFFKGHDQLDGVEAVCAEVINEACAFRDLVGIYAQMFNNDFLDALCGIAHVGTSTCVFVALPWLAACRIVIKL</sequence>
<dbReference type="AlphaFoldDB" id="C0RHG6"/>
<name>C0RHG6_BRUMB</name>
<proteinExistence type="predicted"/>
<evidence type="ECO:0000256" key="1">
    <source>
        <dbReference type="SAM" id="MobiDB-lite"/>
    </source>
</evidence>
<evidence type="ECO:0000313" key="3">
    <source>
        <dbReference type="Proteomes" id="UP000001748"/>
    </source>
</evidence>
<evidence type="ECO:0000313" key="2">
    <source>
        <dbReference type="EMBL" id="ACO00274.1"/>
    </source>
</evidence>
<feature type="region of interest" description="Disordered" evidence="1">
    <location>
        <begin position="1"/>
        <end position="24"/>
    </location>
</feature>
<gene>
    <name evidence="2" type="ordered locus">BMEA_A0494</name>
</gene>
<accession>C0RHG6</accession>